<dbReference type="eggNOG" id="KOG1938">
    <property type="taxonomic scope" value="Eukaryota"/>
</dbReference>
<dbReference type="PANTHER" id="PTHR12975:SF6">
    <property type="entry name" value="TRAFFICKING PROTEIN PARTICLE COMPLEX SUBUNIT 8"/>
    <property type="match status" value="1"/>
</dbReference>
<feature type="region of interest" description="Disordered" evidence="1">
    <location>
        <begin position="2443"/>
        <end position="2469"/>
    </location>
</feature>
<evidence type="ECO:0000259" key="2">
    <source>
        <dbReference type="Pfam" id="PF24545"/>
    </source>
</evidence>
<evidence type="ECO:0000256" key="1">
    <source>
        <dbReference type="SAM" id="MobiDB-lite"/>
    </source>
</evidence>
<feature type="region of interest" description="Disordered" evidence="1">
    <location>
        <begin position="2117"/>
        <end position="2137"/>
    </location>
</feature>
<dbReference type="PANTHER" id="PTHR12975">
    <property type="entry name" value="TRANSPORT PROTEIN TRAPP"/>
    <property type="match status" value="1"/>
</dbReference>
<dbReference type="Pfam" id="PF24545">
    <property type="entry name" value="Ig_TPPC8_1st"/>
    <property type="match status" value="1"/>
</dbReference>
<dbReference type="Pfam" id="PF12739">
    <property type="entry name" value="TRAPPC-Trs85"/>
    <property type="match status" value="3"/>
</dbReference>
<feature type="region of interest" description="Disordered" evidence="1">
    <location>
        <begin position="897"/>
        <end position="921"/>
    </location>
</feature>
<feature type="compositionally biased region" description="Low complexity" evidence="1">
    <location>
        <begin position="897"/>
        <end position="913"/>
    </location>
</feature>
<feature type="region of interest" description="Disordered" evidence="1">
    <location>
        <begin position="1"/>
        <end position="21"/>
    </location>
</feature>
<dbReference type="OMA" id="LPWMERK"/>
<protein>
    <submittedName>
        <fullName evidence="4">ER-trafficking TRAPP I complex 85 kDa subunit</fullName>
    </submittedName>
</protein>
<reference evidence="5" key="2">
    <citation type="submission" date="2008-03" db="EMBL/GenBank/DDBJ databases">
        <title>Annotation of Toxoplasma gondii VEG.</title>
        <authorList>
            <person name="Lorenzi H."/>
            <person name="Inman J."/>
            <person name="Amedeo P."/>
            <person name="Brunk B."/>
            <person name="Roos D."/>
            <person name="Caler E."/>
        </authorList>
    </citation>
    <scope>NUCLEOTIDE SEQUENCE [LARGE SCALE GENOMIC DNA]</scope>
    <source>
        <strain evidence="5">ATCC 50861 / VEG</strain>
    </source>
</reference>
<feature type="compositionally biased region" description="Basic and acidic residues" evidence="1">
    <location>
        <begin position="1290"/>
        <end position="1299"/>
    </location>
</feature>
<reference evidence="3" key="4">
    <citation type="journal article" date="2015" name="PLoS ONE">
        <title>Comprehensive Evaluation of Toxoplasma gondii VEG and Neospora caninum LIV Genomes with Tachyzoite Stage Transcriptome and Proteome Defines Novel Transcript Features.</title>
        <authorList>
            <person name="Ramaprasad A."/>
            <person name="Mourier T."/>
            <person name="Naeem R."/>
            <person name="Malas T.B."/>
            <person name="Moussa E."/>
            <person name="Panigrahi A."/>
            <person name="Vermont S.J."/>
            <person name="Otto T.D."/>
            <person name="Wastling J."/>
            <person name="Pain A."/>
        </authorList>
    </citation>
    <scope>NUCLEOTIDE SEQUENCE</scope>
    <source>
        <strain evidence="3">VEG</strain>
    </source>
</reference>
<feature type="region of interest" description="Disordered" evidence="1">
    <location>
        <begin position="3116"/>
        <end position="3168"/>
    </location>
</feature>
<feature type="region of interest" description="Disordered" evidence="1">
    <location>
        <begin position="3294"/>
        <end position="3328"/>
    </location>
</feature>
<dbReference type="EMBL" id="AAYL02000203">
    <property type="protein sequence ID" value="ESS31117.1"/>
    <property type="molecule type" value="Genomic_DNA"/>
</dbReference>
<dbReference type="Proteomes" id="UP000002226">
    <property type="component" value="Unassembled WGS sequence"/>
</dbReference>
<feature type="region of interest" description="Disordered" evidence="1">
    <location>
        <begin position="196"/>
        <end position="229"/>
    </location>
</feature>
<organism evidence="4 5">
    <name type="scientific">Toxoplasma gondii (strain ATCC 50861 / VEG)</name>
    <dbReference type="NCBI Taxonomy" id="432359"/>
    <lineage>
        <taxon>Eukaryota</taxon>
        <taxon>Sar</taxon>
        <taxon>Alveolata</taxon>
        <taxon>Apicomplexa</taxon>
        <taxon>Conoidasida</taxon>
        <taxon>Coccidia</taxon>
        <taxon>Eucoccidiorida</taxon>
        <taxon>Eimeriorina</taxon>
        <taxon>Sarcocystidae</taxon>
        <taxon>Toxoplasma</taxon>
    </lineage>
</organism>
<dbReference type="STRING" id="432359.V4ZFK6"/>
<feature type="region of interest" description="Disordered" evidence="1">
    <location>
        <begin position="1288"/>
        <end position="1310"/>
    </location>
</feature>
<dbReference type="OrthoDB" id="437922at2759"/>
<evidence type="ECO:0000313" key="4">
    <source>
        <dbReference type="EMBL" id="ESS31117.1"/>
    </source>
</evidence>
<feature type="region of interest" description="Disordered" evidence="1">
    <location>
        <begin position="1339"/>
        <end position="1392"/>
    </location>
</feature>
<dbReference type="GO" id="GO:1990072">
    <property type="term" value="C:TRAPPIII protein complex"/>
    <property type="evidence" value="ECO:0007669"/>
    <property type="project" value="TreeGrafter"/>
</dbReference>
<feature type="region of interest" description="Disordered" evidence="1">
    <location>
        <begin position="2663"/>
        <end position="2727"/>
    </location>
</feature>
<proteinExistence type="predicted"/>
<dbReference type="InterPro" id="IPR058541">
    <property type="entry name" value="Ig_TPPC8_1st"/>
</dbReference>
<feature type="compositionally biased region" description="Basic and acidic residues" evidence="1">
    <location>
        <begin position="1112"/>
        <end position="1139"/>
    </location>
</feature>
<accession>A0A0F7VAH1</accession>
<reference evidence="4" key="3">
    <citation type="submission" date="2013-08" db="EMBL/GenBank/DDBJ databases">
        <authorList>
            <person name="Sibley D."/>
            <person name="Venepally P."/>
            <person name="Karamycheva S."/>
            <person name="Hadjithomas M."/>
            <person name="Khan A."/>
            <person name="Brunk B."/>
            <person name="Roos D."/>
            <person name="Caler E."/>
            <person name="Lorenzi H."/>
        </authorList>
    </citation>
    <scope>NUCLEOTIDE SEQUENCE</scope>
    <source>
        <strain evidence="4">VEG</strain>
    </source>
</reference>
<dbReference type="InterPro" id="IPR024420">
    <property type="entry name" value="TRAPP_III_complex_Trs85"/>
</dbReference>
<feature type="compositionally biased region" description="Basic and acidic residues" evidence="1">
    <location>
        <begin position="3294"/>
        <end position="3306"/>
    </location>
</feature>
<feature type="compositionally biased region" description="Basic and acidic residues" evidence="1">
    <location>
        <begin position="1362"/>
        <end position="1374"/>
    </location>
</feature>
<feature type="region of interest" description="Disordered" evidence="1">
    <location>
        <begin position="517"/>
        <end position="556"/>
    </location>
</feature>
<feature type="region of interest" description="Disordered" evidence="1">
    <location>
        <begin position="1609"/>
        <end position="1633"/>
    </location>
</feature>
<feature type="region of interest" description="Disordered" evidence="1">
    <location>
        <begin position="2888"/>
        <end position="2951"/>
    </location>
</feature>
<keyword evidence="5" id="KW-1185">Reference proteome</keyword>
<sequence length="3377" mass="354122">MASPSSPPSPPSRPPSCSSLPSSGCLLPPPLPLAAAPPSSTSLRVWLRRTFSPVVLVGGTARAKREVAALTGLSLASLFQPFNGEAAAVRKVAAALRTAAGGSACSPAPGVPVAERAFFPDAQPAEQDDEFIRREGYHPVHVHQLGLVGTQTAGTAGVSGDRSGASLVYEGPDVPPLNLLLNVSSPLLGSSVSASAQASPSALTGSSGSTRASGGSRGRDAGPGRALPSSVASTVASASSVSSLASSLALPFAAAPAGSERTAGGPAGATALAGPRRSVSPVFTVRFLDLDEAEAPSDFAADSLSTRVLSQRPPGLAELSTFAAVAPALAGSGVGSPRHALTAVAGARASAVQASAASPFISDVEAAGRGARPRLEKVGRTQGPLGADASAQPCGMPIASTTGMRGVDLPWYNDWEGVVFDGLRFSEHETLWQPVGLILVASSRDEDPVAQFEELLQPQNLPSLCGKYVLDPNPVRALVLLDIHEDAFHAKADLSTAVKHAKRASVSASAPRSSLFALSSPSGAPLQRPAAPRDPPEGEEERAGGESAASEAREEGRNERLLEQLCAAFPPANCHLLTIGRKTNVQSHWQLLPSIRYLYAQHLPVNFSSSLSANLLPTFLSPATGHSPPPALSSTLPSFLPFPSSPSSSSSFSSSSSSSSFSSFSSSSSSDLPCSSSAEPSAASYDVSEIEALIASDAPLPVASRLACCALGASPPGGSSAAVCPPSSSAVGAHAADCGMPTPAAQAAAYVRCSTLCCLDTSFCVGLSWSDLHSLSAFIQHLVNTGILPWMERKARQLDGSIATNRKGFRNQLRYLWRKPRGMTAASQNSVLSSGGAGAGGAPSEGSASSSFSPFASAFPSSATSVVANVAEQAGGAAEALLSAVGGAFLGETASSFSQSGSSSKAAPSRSEAPGSPRRNGLSTQAFVQSAYQLHAIEWQYRLLGDLQLFFGLHEAALQSFRSCAADFKQDKRWKQLGGACEMSAICLHLSGAPRREVEACIEQAYNAYVKASAGRLALRCVLLGTRLTMDLLTAVPLPFSPPFSPFLALQQSSSPSLLSTAEAAVEAARRLLAANAELPALDPRAKLPTSLLRRSEGSAKAAARPDGSTGDSRDLREVKETRDARESKEAREGRDEETKELESAVAASFAQSQAVRSAMLLEQAALCFEQAGILHRRKRNFQLVMAGHTYYKAGFKRLALRCYTSVVSHYEWSGWQHVSQHLRFIMARQTFSLHLLFDAAFNFAALLNAVSSVQQIRKMVSEETPVSSFASLCAALGPVLLPAASDESLTAREDERSGDSTLPLSPTYGLPVTPASRESHYIREFLFVCRVMLERQRQQVEQSRRPPGSRAPSSPSSSCSRSEKTRDGADGDRGSTTTGRQDASLSKKASGASAELRALSAAAGSLRVLQTRLGKEGADAASPLASLSLPVDLRVPYVECRNRQGIFRDGICVRLPGDVPLPLERQLPLPEPSSGTSTSDLLSSDPLASFSSSSVSASSFSSSSVSASSFSSSVAAFCELGEMLEAAEGLPRRGALEREARTELQRQEALNDGVLALRWHQWRHAVLSGSGERDRRACMRALEDNETGSVPSCDANEAPLKVHASPLALPQQGEGQEQRLSEEDEEARLDEEDPWLRHAVVTSPCPVSLPSAASSASLTASRRRAPVGQQIAVVLRLVNPLQLRLVCHQLRLYGTVLPVSSREPREEAESRCSPAEGRTAAARSVEFPSISTVSLEPRQSVLLTLFAIPRAPGRLVIKGLSLELFGFIRLLQPFCLHGGLRPEARFNLRHSHLPSDELSHSSPDVLHSSDGDSQAKLFGEGGSSGAAAASRCASQRDGRRSSFQCLGSWLQFGGAPSDLFDADGNPRPDVPIDFLLQAENYKLLPTGVPGQVLRWKFRNRALEIHEPDYRLEVEVDELLPVLSTVFVGWPSSPIRLLGETTEEETVSFASGESLDPVPSLLASHRLPVVASADPHSPHSRPEVSPASVNGGPLSPETIGPSSPTPLLSPFVSGRRQLYMGEEARAYLLLSSPAPTQALESLSLAVSSCELARVVEAALIFPLASSGPVSSVAASRGGLRATETRGDSVGCEGPSGSGAPQSAYGFERLEVLERPVAGKREKKSRATAGGREEEKQQKIQILRLARKRRSTFDVPASHGHHVGGREASPEEKHLSFSRTASCLMPAGSAIQLSLALRGTVPGIHRVRFCLKGVGCPASEETAGEATETGDRGDVKSIDLRGSDGACSSRRTLWRAIEKVLAVTHSLRLTVQPRLSWRHPGQHLLQCRVRNLTAQTFCVEELAALLPASLGSSLAAASRLARVPVVLVPLSSCGAASLPIIRPYETLELLCLPRSRGGGSPTEGSDLLEAAACASDAVHVRLRWRLLSASRNCTSACARALSPAGAPAGLQVSVEPAPFFPDGEREGESPALFRRVCGVRSASPERLEKSGDGAQTSSKANIGKETLPELSNVDTGASGYLLSERPVSLAPRISSLPLRLTVDVDSHAGTRTSADSPATRPVSSKHAAGLVPIRFCLTNVSSSLLLGVEVFADVSAAGRAAPLRLSPGDVSVSPALLLSPLEEEEERQAACFCATFFCEGGGPEGAPADLSRKVCRGSSQSWNLENGAHKLRGGVPSETDHLNVLSAGVDTQTREAGNISEMSLSFNSGAPRRPSERSPPSVSAGLSPAGFQQSEETPRVSLPRAPSDPSGGASLDDSAPPSNSKSAASTFFAPSALAARRREMLGGAARLLAPGLALVKERERCFSSLSASLQEKVDRNCGVDKLPRERLPPLLSSSRRASSLTYLETLFSLPQAGSESTRLPDTHPDAGYTGAGRVWAPFRTHRSLRQRVLASLLQRALIANPQSCPLPVVDSTGLVEAGPLSLAPSLSREEAETPEDAFAFPGHSTGLSDFATLSQERRRSGNAARLPPVHAPRGAGPSGLEGGPPPSAVAGLLGAQVGTGFVKASAEAPPISTSQSAASQSAAGAALSGGLGSFLGAHTQVFHRGSVSSAALGAGRVGEEEGVRALLAEETLSDLLSDVSSALSAGVIVGRTPVTDALAYPGTDVKDVDLPASLRAADARFVAFPEAGTLTDEAAASPQLPVIDLTDVSASSELSSGAGETLPRVAPRGKLPQSEGTRSERLSAHLGGVSGASDRDGRPAPQGDAALEDADLANGVNVATSRSSPAADVSPEMQATQRRSVTAPECFNGFYWVGKRTQRLGVVRPGEKVEGTLLAFFPSAGVFNVNKVRFRISLLGQVQRRQGAQAPGEWCRGGAANDPHLEAARTPYVEVDTRAGEPRESDRNASGVEGESVAPGELQVETRLRGAPQLLDEERLETEEMQWERELVESFAGQKAVIGFPFECLVHIQERTAG</sequence>
<evidence type="ECO:0000313" key="3">
    <source>
        <dbReference type="EMBL" id="CEL77054.1"/>
    </source>
</evidence>
<dbReference type="EMBL" id="LN714500">
    <property type="protein sequence ID" value="CEL77054.1"/>
    <property type="molecule type" value="Genomic_DNA"/>
</dbReference>
<gene>
    <name evidence="3" type="ORF">BN1205_031270</name>
    <name evidence="4" type="ORF">TGVEG_214610</name>
</gene>
<accession>V4ZFK6</accession>
<dbReference type="VEuPathDB" id="ToxoDB:TGVEG_214610"/>
<feature type="compositionally biased region" description="Low complexity" evidence="1">
    <location>
        <begin position="1346"/>
        <end position="1361"/>
    </location>
</feature>
<feature type="domain" description="TPPC8 first Ig-like" evidence="2">
    <location>
        <begin position="1656"/>
        <end position="1765"/>
    </location>
</feature>
<feature type="compositionally biased region" description="Pro residues" evidence="1">
    <location>
        <begin position="1"/>
        <end position="14"/>
    </location>
</feature>
<feature type="compositionally biased region" description="Polar residues" evidence="1">
    <location>
        <begin position="2908"/>
        <end position="2917"/>
    </location>
</feature>
<dbReference type="PaxDb" id="5811-TGME49_014610"/>
<reference evidence="4" key="1">
    <citation type="submission" date="2007-03" db="EMBL/GenBank/DDBJ databases">
        <authorList>
            <person name="Paulsen I."/>
        </authorList>
    </citation>
    <scope>NUCLEOTIDE SEQUENCE</scope>
    <source>
        <strain evidence="4">VEG</strain>
    </source>
</reference>
<feature type="compositionally biased region" description="Acidic residues" evidence="1">
    <location>
        <begin position="1623"/>
        <end position="1633"/>
    </location>
</feature>
<feature type="compositionally biased region" description="Low complexity" evidence="1">
    <location>
        <begin position="3116"/>
        <end position="3125"/>
    </location>
</feature>
<feature type="compositionally biased region" description="Low complexity" evidence="1">
    <location>
        <begin position="196"/>
        <end position="214"/>
    </location>
</feature>
<feature type="region of interest" description="Disordered" evidence="1">
    <location>
        <begin position="1093"/>
        <end position="1139"/>
    </location>
</feature>
<feature type="region of interest" description="Disordered" evidence="1">
    <location>
        <begin position="1798"/>
        <end position="1823"/>
    </location>
</feature>
<feature type="compositionally biased region" description="Low complexity" evidence="1">
    <location>
        <begin position="2717"/>
        <end position="2727"/>
    </location>
</feature>
<name>V4ZFK6_TOXGV</name>
<feature type="region of interest" description="Disordered" evidence="1">
    <location>
        <begin position="3181"/>
        <end position="3203"/>
    </location>
</feature>
<evidence type="ECO:0000313" key="5">
    <source>
        <dbReference type="Proteomes" id="UP000002226"/>
    </source>
</evidence>
<feature type="region of interest" description="Disordered" evidence="1">
    <location>
        <begin position="1971"/>
        <end position="2008"/>
    </location>
</feature>